<dbReference type="EMBL" id="AAPI01000009">
    <property type="protein sequence ID" value="EAS46191.1"/>
    <property type="molecule type" value="Genomic_DNA"/>
</dbReference>
<evidence type="ECO:0000256" key="1">
    <source>
        <dbReference type="ARBA" id="ARBA00005254"/>
    </source>
</evidence>
<protein>
    <submittedName>
        <fullName evidence="2">Probable enoyl-CoA hydratase/isomerase</fullName>
    </submittedName>
</protein>
<proteinExistence type="inferred from homology"/>
<evidence type="ECO:0000313" key="3">
    <source>
        <dbReference type="Proteomes" id="UP000005555"/>
    </source>
</evidence>
<dbReference type="Proteomes" id="UP000005555">
    <property type="component" value="Unassembled WGS sequence"/>
</dbReference>
<comment type="caution">
    <text evidence="2">The sequence shown here is derived from an EMBL/GenBank/DDBJ whole genome shotgun (WGS) entry which is preliminary data.</text>
</comment>
<reference evidence="2 3" key="1">
    <citation type="submission" date="2006-03" db="EMBL/GenBank/DDBJ databases">
        <authorList>
            <person name="Giovannoni S.J."/>
            <person name="Cho J.-C."/>
            <person name="Ferriera S."/>
            <person name="Johnson J."/>
            <person name="Kravitz S."/>
            <person name="Halpern A."/>
            <person name="Remington K."/>
            <person name="Beeson K."/>
            <person name="Tran B."/>
            <person name="Rogers Y.-H."/>
            <person name="Friedman R."/>
            <person name="Venter J.C."/>
        </authorList>
    </citation>
    <scope>NUCLEOTIDE SEQUENCE [LARGE SCALE GENOMIC DNA]</scope>
    <source>
        <strain evidence="2 3">HTCC2207</strain>
    </source>
</reference>
<organism evidence="2 3">
    <name type="scientific">gamma proteobacterium HTCC2207</name>
    <dbReference type="NCBI Taxonomy" id="314287"/>
    <lineage>
        <taxon>Bacteria</taxon>
        <taxon>Pseudomonadati</taxon>
        <taxon>Pseudomonadota</taxon>
        <taxon>Gammaproteobacteria</taxon>
        <taxon>Cellvibrionales</taxon>
        <taxon>Porticoccaceae</taxon>
        <taxon>SAR92 clade</taxon>
    </lineage>
</organism>
<dbReference type="eggNOG" id="COG1024">
    <property type="taxonomic scope" value="Bacteria"/>
</dbReference>
<keyword evidence="2" id="KW-0413">Isomerase</keyword>
<dbReference type="AlphaFoldDB" id="Q1YPI0"/>
<dbReference type="InterPro" id="IPR029045">
    <property type="entry name" value="ClpP/crotonase-like_dom_sf"/>
</dbReference>
<dbReference type="Gene3D" id="3.90.226.10">
    <property type="entry name" value="2-enoyl-CoA Hydratase, Chain A, domain 1"/>
    <property type="match status" value="1"/>
</dbReference>
<dbReference type="PANTHER" id="PTHR42964:SF1">
    <property type="entry name" value="POLYKETIDE BIOSYNTHESIS ENOYL-COA HYDRATASE PKSH-RELATED"/>
    <property type="match status" value="1"/>
</dbReference>
<dbReference type="InterPro" id="IPR001753">
    <property type="entry name" value="Enoyl-CoA_hydra/iso"/>
</dbReference>
<dbReference type="PANTHER" id="PTHR42964">
    <property type="entry name" value="ENOYL-COA HYDRATASE"/>
    <property type="match status" value="1"/>
</dbReference>
<comment type="similarity">
    <text evidence="1">Belongs to the enoyl-CoA hydratase/isomerase family.</text>
</comment>
<gene>
    <name evidence="2" type="ORF">GB2207_00975</name>
</gene>
<dbReference type="InterPro" id="IPR051683">
    <property type="entry name" value="Enoyl-CoA_Hydratase/Isomerase"/>
</dbReference>
<accession>Q1YPI0</accession>
<dbReference type="Pfam" id="PF00378">
    <property type="entry name" value="ECH_1"/>
    <property type="match status" value="1"/>
</dbReference>
<name>Q1YPI0_9GAMM</name>
<dbReference type="STRING" id="314287.GB2207_00975"/>
<dbReference type="OrthoDB" id="9807606at2"/>
<dbReference type="GO" id="GO:0016853">
    <property type="term" value="F:isomerase activity"/>
    <property type="evidence" value="ECO:0007669"/>
    <property type="project" value="UniProtKB-KW"/>
</dbReference>
<dbReference type="GO" id="GO:0008300">
    <property type="term" value="P:isoprenoid catabolic process"/>
    <property type="evidence" value="ECO:0007669"/>
    <property type="project" value="TreeGrafter"/>
</dbReference>
<sequence length="280" mass="30004">MSDLSKLELPETQSLILEHRGSVLKIWLNRPEAKNALSEEMTDELHLVLDAIRDDRSIRTIVLRGRGGVFCAGGDIKGFKSDMQAVSAAQVAKSNRSFGDLMIKINEQPQVVIMLVEGAAIGGGLGLACVADVTLVTVDARFRLSETSLGIPPAQIAPFVTERVGLTQARRLMLTGARFKGEEAVRLGIGHQVASDAADLDAQCDVILGHINACAPGANAVTKGILFESLRRPRAEALDFASQGFAQCMLSSEGLEGIAAFVEKRKPVWAEQSNDQLVGK</sequence>
<dbReference type="CDD" id="cd06558">
    <property type="entry name" value="crotonase-like"/>
    <property type="match status" value="1"/>
</dbReference>
<keyword evidence="3" id="KW-1185">Reference proteome</keyword>
<dbReference type="HOGENOM" id="CLU_009834_7_3_6"/>
<dbReference type="InterPro" id="IPR014748">
    <property type="entry name" value="Enoyl-CoA_hydra_C"/>
</dbReference>
<dbReference type="Gene3D" id="1.10.12.10">
    <property type="entry name" value="Lyase 2-enoyl-coa Hydratase, Chain A, domain 2"/>
    <property type="match status" value="1"/>
</dbReference>
<evidence type="ECO:0000313" key="2">
    <source>
        <dbReference type="EMBL" id="EAS46191.1"/>
    </source>
</evidence>
<dbReference type="SUPFAM" id="SSF52096">
    <property type="entry name" value="ClpP/crotonase"/>
    <property type="match status" value="1"/>
</dbReference>